<accession>A0A9P2I7D5</accession>
<dbReference type="AlphaFoldDB" id="A0A9P2I7D5"/>
<reference evidence="1" key="1">
    <citation type="submission" date="2018-06" db="EMBL/GenBank/DDBJ databases">
        <authorList>
            <consortium name="GenomeTrakr network: Whole genome sequencing for foodborne pathogen traceback"/>
        </authorList>
    </citation>
    <scope>NUCLEOTIDE SEQUENCE</scope>
    <source>
        <strain evidence="1">PSU-0700</strain>
    </source>
</reference>
<organism evidence="1 2">
    <name type="scientific">Escherichia coli O8</name>
    <dbReference type="NCBI Taxonomy" id="1010796"/>
    <lineage>
        <taxon>Bacteria</taxon>
        <taxon>Pseudomonadati</taxon>
        <taxon>Pseudomonadota</taxon>
        <taxon>Gammaproteobacteria</taxon>
        <taxon>Enterobacterales</taxon>
        <taxon>Enterobacteriaceae</taxon>
        <taxon>Escherichia</taxon>
    </lineage>
</organism>
<evidence type="ECO:0000313" key="2">
    <source>
        <dbReference type="Proteomes" id="UP000735456"/>
    </source>
</evidence>
<protein>
    <submittedName>
        <fullName evidence="1">Uncharacterized protein</fullName>
    </submittedName>
</protein>
<evidence type="ECO:0000313" key="1">
    <source>
        <dbReference type="EMBL" id="EFO3163546.1"/>
    </source>
</evidence>
<dbReference type="Proteomes" id="UP000735456">
    <property type="component" value="Unassembled WGS sequence"/>
</dbReference>
<sequence length="158" mass="17053">MARLIIKPGPASESLKRATEELKRKSAKVGWFESSKYADGTPVAQVAAENEFGPHARPFMRPTITARTQVWRSLSNTVVKKVVNGDAPADQIFEMLGLQASGDIAKTISSITSPPLSPRTIAARQAKMADGKTIGSLDKPLVETGLMINSLTYVVEDK</sequence>
<proteinExistence type="predicted"/>
<gene>
    <name evidence="1" type="ORF">DP913_00500</name>
</gene>
<name>A0A9P2I7D5_ECOLX</name>
<comment type="caution">
    <text evidence="1">The sequence shown here is derived from an EMBL/GenBank/DDBJ whole genome shotgun (WGS) entry which is preliminary data.</text>
</comment>
<dbReference type="EMBL" id="AATQVU010000001">
    <property type="protein sequence ID" value="EFO3163546.1"/>
    <property type="molecule type" value="Genomic_DNA"/>
</dbReference>